<dbReference type="PANTHER" id="PTHR12930:SF0">
    <property type="entry name" value="RING FINGER PROTEIN 113B"/>
    <property type="match status" value="1"/>
</dbReference>
<dbReference type="InterPro" id="IPR036855">
    <property type="entry name" value="Znf_CCCH_sf"/>
</dbReference>
<dbReference type="EMBL" id="GL883028">
    <property type="protein sequence ID" value="EGG14738.1"/>
    <property type="molecule type" value="Genomic_DNA"/>
</dbReference>
<dbReference type="OMA" id="YKQTGQC"/>
<dbReference type="Pfam" id="PF00642">
    <property type="entry name" value="zf-CCCH"/>
    <property type="match status" value="1"/>
</dbReference>
<dbReference type="InterPro" id="IPR017907">
    <property type="entry name" value="Znf_RING_CS"/>
</dbReference>
<dbReference type="CDD" id="cd16539">
    <property type="entry name" value="RING-HC_RNF113A_B"/>
    <property type="match status" value="1"/>
</dbReference>
<feature type="zinc finger region" description="C3H1-type" evidence="4">
    <location>
        <begin position="171"/>
        <end position="199"/>
    </location>
</feature>
<dbReference type="PROSITE" id="PS50089">
    <property type="entry name" value="ZF_RING_2"/>
    <property type="match status" value="1"/>
</dbReference>
<keyword evidence="9" id="KW-1185">Reference proteome</keyword>
<dbReference type="SMART" id="SM00356">
    <property type="entry name" value="ZnF_C3H1"/>
    <property type="match status" value="1"/>
</dbReference>
<evidence type="ECO:0000256" key="3">
    <source>
        <dbReference type="ARBA" id="ARBA00022833"/>
    </source>
</evidence>
<dbReference type="GO" id="GO:0005684">
    <property type="term" value="C:U2-type spliceosomal complex"/>
    <property type="evidence" value="ECO:0007669"/>
    <property type="project" value="TreeGrafter"/>
</dbReference>
<organism evidence="8 9">
    <name type="scientific">Cavenderia fasciculata</name>
    <name type="common">Slime mold</name>
    <name type="synonym">Dictyostelium fasciculatum</name>
    <dbReference type="NCBI Taxonomy" id="261658"/>
    <lineage>
        <taxon>Eukaryota</taxon>
        <taxon>Amoebozoa</taxon>
        <taxon>Evosea</taxon>
        <taxon>Eumycetozoa</taxon>
        <taxon>Dictyostelia</taxon>
        <taxon>Acytosteliales</taxon>
        <taxon>Cavenderiaceae</taxon>
        <taxon>Cavenderia</taxon>
    </lineage>
</organism>
<dbReference type="KEGG" id="dfa:DFA_10998"/>
<evidence type="ECO:0000259" key="7">
    <source>
        <dbReference type="PROSITE" id="PS50103"/>
    </source>
</evidence>
<feature type="compositionally biased region" description="Basic and acidic residues" evidence="5">
    <location>
        <begin position="221"/>
        <end position="234"/>
    </location>
</feature>
<dbReference type="PROSITE" id="PS00518">
    <property type="entry name" value="ZF_RING_1"/>
    <property type="match status" value="1"/>
</dbReference>
<dbReference type="Pfam" id="PF13920">
    <property type="entry name" value="zf-C3HC4_3"/>
    <property type="match status" value="1"/>
</dbReference>
<feature type="domain" description="C3H1-type" evidence="7">
    <location>
        <begin position="171"/>
        <end position="199"/>
    </location>
</feature>
<dbReference type="GO" id="GO:0034247">
    <property type="term" value="P:snoRNA splicing"/>
    <property type="evidence" value="ECO:0007669"/>
    <property type="project" value="TreeGrafter"/>
</dbReference>
<keyword evidence="3 4" id="KW-0862">Zinc</keyword>
<dbReference type="SUPFAM" id="SSF57850">
    <property type="entry name" value="RING/U-box"/>
    <property type="match status" value="1"/>
</dbReference>
<dbReference type="AlphaFoldDB" id="F4QC00"/>
<keyword evidence="1 4" id="KW-0479">Metal-binding</keyword>
<dbReference type="InterPro" id="IPR001841">
    <property type="entry name" value="Znf_RING"/>
</dbReference>
<feature type="region of interest" description="Disordered" evidence="5">
    <location>
        <begin position="97"/>
        <end position="128"/>
    </location>
</feature>
<dbReference type="InterPro" id="IPR039971">
    <property type="entry name" value="CWC24-like"/>
</dbReference>
<dbReference type="Gene3D" id="3.30.40.10">
    <property type="entry name" value="Zinc/RING finger domain, C3HC4 (zinc finger)"/>
    <property type="match status" value="1"/>
</dbReference>
<dbReference type="STRING" id="1054147.F4QC00"/>
<dbReference type="PANTHER" id="PTHR12930">
    <property type="entry name" value="ZINC FINGER PROTEIN 183"/>
    <property type="match status" value="1"/>
</dbReference>
<dbReference type="SUPFAM" id="SSF90229">
    <property type="entry name" value="CCCH zinc finger"/>
    <property type="match status" value="1"/>
</dbReference>
<dbReference type="PROSITE" id="PS50103">
    <property type="entry name" value="ZF_C3H1"/>
    <property type="match status" value="1"/>
</dbReference>
<feature type="domain" description="RING-type" evidence="6">
    <location>
        <begin position="252"/>
        <end position="290"/>
    </location>
</feature>
<dbReference type="InterPro" id="IPR013083">
    <property type="entry name" value="Znf_RING/FYVE/PHD"/>
</dbReference>
<accession>F4QC00</accession>
<dbReference type="OrthoDB" id="25761at2759"/>
<dbReference type="Proteomes" id="UP000007797">
    <property type="component" value="Unassembled WGS sequence"/>
</dbReference>
<evidence type="ECO:0000259" key="6">
    <source>
        <dbReference type="PROSITE" id="PS50089"/>
    </source>
</evidence>
<evidence type="ECO:0000256" key="5">
    <source>
        <dbReference type="SAM" id="MobiDB-lite"/>
    </source>
</evidence>
<evidence type="ECO:0000256" key="1">
    <source>
        <dbReference type="ARBA" id="ARBA00022723"/>
    </source>
</evidence>
<dbReference type="RefSeq" id="XP_004351246.1">
    <property type="nucleotide sequence ID" value="XM_004351194.1"/>
</dbReference>
<evidence type="ECO:0000256" key="2">
    <source>
        <dbReference type="ARBA" id="ARBA00022771"/>
    </source>
</evidence>
<name>F4QC00_CACFS</name>
<reference evidence="9" key="1">
    <citation type="journal article" date="2011" name="Genome Res.">
        <title>Phylogeny-wide analysis of social amoeba genomes highlights ancient origins for complex intercellular communication.</title>
        <authorList>
            <person name="Heidel A.J."/>
            <person name="Lawal H.M."/>
            <person name="Felder M."/>
            <person name="Schilde C."/>
            <person name="Helps N.R."/>
            <person name="Tunggal B."/>
            <person name="Rivero F."/>
            <person name="John U."/>
            <person name="Schleicher M."/>
            <person name="Eichinger L."/>
            <person name="Platzer M."/>
            <person name="Noegel A.A."/>
            <person name="Schaap P."/>
            <person name="Gloeckner G."/>
        </authorList>
    </citation>
    <scope>NUCLEOTIDE SEQUENCE [LARGE SCALE GENOMIC DNA]</scope>
    <source>
        <strain evidence="9">SH3</strain>
    </source>
</reference>
<evidence type="ECO:0000256" key="4">
    <source>
        <dbReference type="PROSITE-ProRule" id="PRU00723"/>
    </source>
</evidence>
<keyword evidence="2 4" id="KW-0863">Zinc-finger</keyword>
<dbReference type="GO" id="GO:0008270">
    <property type="term" value="F:zinc ion binding"/>
    <property type="evidence" value="ECO:0007669"/>
    <property type="project" value="UniProtKB-KW"/>
</dbReference>
<evidence type="ECO:0000313" key="8">
    <source>
        <dbReference type="EMBL" id="EGG14738.1"/>
    </source>
</evidence>
<evidence type="ECO:0000313" key="9">
    <source>
        <dbReference type="Proteomes" id="UP000007797"/>
    </source>
</evidence>
<dbReference type="SMART" id="SM00184">
    <property type="entry name" value="RING"/>
    <property type="match status" value="1"/>
</dbReference>
<dbReference type="InterPro" id="IPR000571">
    <property type="entry name" value="Znf_CCCH"/>
</dbReference>
<proteinExistence type="predicted"/>
<dbReference type="GeneID" id="14866583"/>
<gene>
    <name evidence="8" type="primary">rnf113</name>
    <name evidence="8" type="ORF">DFA_10998</name>
</gene>
<protein>
    <submittedName>
        <fullName evidence="8">RING zinc finger-containing protein</fullName>
    </submittedName>
</protein>
<feature type="region of interest" description="Disordered" evidence="5">
    <location>
        <begin position="1"/>
        <end position="84"/>
    </location>
</feature>
<sequence length="326" mass="37416">MTDITENDDSVSTTTTTKPTAMFKRPNKNRNNMMRRKETDDEDEQKSNNNENEQVEDESSSLESEKKKLKPTKVVNQYTTATEKKADFSYNTSGSAKAMMTEADQTSTIVERDDEKDNPSQLNNNDGIYRGMKAYTNFVQKKEDLSYKGAGVKAGPIKQLNTNYKGSCRFDYQPSVCKDYKDTGQCSFGDACIYLHDRSDYKQGWQIDKDYEEEQRKGKRGFIDPKDEKKRDFKANGNGSDAIDEEDLPFACFICKKPFDNPVMTKCKHFFCESCALDHNAKSKKCFVCKQPTNGSFLQPKRIIDKLMEKSKMMEQQKQQEEVSES</sequence>
<feature type="region of interest" description="Disordered" evidence="5">
    <location>
        <begin position="216"/>
        <end position="238"/>
    </location>
</feature>